<feature type="domain" description="Resolvase/invertase-type recombinase catalytic" evidence="1">
    <location>
        <begin position="7"/>
        <end position="159"/>
    </location>
</feature>
<evidence type="ECO:0000259" key="1">
    <source>
        <dbReference type="PROSITE" id="PS51736"/>
    </source>
</evidence>
<dbReference type="InterPro" id="IPR006119">
    <property type="entry name" value="Resolv_N"/>
</dbReference>
<dbReference type="EMBL" id="BMZH01000009">
    <property type="protein sequence ID" value="GHA98266.1"/>
    <property type="molecule type" value="Genomic_DNA"/>
</dbReference>
<dbReference type="GO" id="GO:0003677">
    <property type="term" value="F:DNA binding"/>
    <property type="evidence" value="ECO:0007669"/>
    <property type="project" value="InterPro"/>
</dbReference>
<dbReference type="PANTHER" id="PTHR30461:SF23">
    <property type="entry name" value="DNA RECOMBINASE-RELATED"/>
    <property type="match status" value="1"/>
</dbReference>
<dbReference type="Gene3D" id="3.90.1750.20">
    <property type="entry name" value="Putative Large Serine Recombinase, Chain B, Domain 2"/>
    <property type="match status" value="1"/>
</dbReference>
<dbReference type="SUPFAM" id="SSF53041">
    <property type="entry name" value="Resolvase-like"/>
    <property type="match status" value="1"/>
</dbReference>
<dbReference type="InterPro" id="IPR036162">
    <property type="entry name" value="Resolvase-like_N_sf"/>
</dbReference>
<evidence type="ECO:0000259" key="2">
    <source>
        <dbReference type="PROSITE" id="PS51737"/>
    </source>
</evidence>
<dbReference type="Gene3D" id="3.40.50.1390">
    <property type="entry name" value="Resolvase, N-terminal catalytic domain"/>
    <property type="match status" value="1"/>
</dbReference>
<dbReference type="PROSITE" id="PS51736">
    <property type="entry name" value="RECOMBINASES_3"/>
    <property type="match status" value="1"/>
</dbReference>
<dbReference type="InterPro" id="IPR038109">
    <property type="entry name" value="DNA_bind_recomb_sf"/>
</dbReference>
<organism evidence="3 4">
    <name type="scientific">Algimonas arctica</name>
    <dbReference type="NCBI Taxonomy" id="1479486"/>
    <lineage>
        <taxon>Bacteria</taxon>
        <taxon>Pseudomonadati</taxon>
        <taxon>Pseudomonadota</taxon>
        <taxon>Alphaproteobacteria</taxon>
        <taxon>Maricaulales</taxon>
        <taxon>Robiginitomaculaceae</taxon>
        <taxon>Algimonas</taxon>
    </lineage>
</organism>
<dbReference type="AlphaFoldDB" id="A0A8J3CT71"/>
<evidence type="ECO:0000313" key="4">
    <source>
        <dbReference type="Proteomes" id="UP000634004"/>
    </source>
</evidence>
<evidence type="ECO:0000313" key="3">
    <source>
        <dbReference type="EMBL" id="GHA98266.1"/>
    </source>
</evidence>
<accession>A0A8J3CT71</accession>
<feature type="domain" description="Recombinase" evidence="2">
    <location>
        <begin position="167"/>
        <end position="281"/>
    </location>
</feature>
<gene>
    <name evidence="3" type="ORF">GCM10009069_21400</name>
</gene>
<sequence>MSETKKRCAVYTRKSTEEGLDQAFNSLDAQAESCGAYILSQAGEGWTPTGQVYSDGGISGGHMERPGLQAMIADIEAGQIDIVVVYKVDRLTRSLADFAKLVDVFDRHAVSFVSITQAFNTTTSMGRLTLNVLLSFAQFEREVTAERIRDKIAASKKRGQWMGGLPPLGYDNINKQLVVNEGEADTVRHIMTRYVELGSVRQLKHELDRDGYVTKRRITKKQSQIGGKSFSRGHLYKLLSNPVYIGKIKHKDEVYKGQHTAIIDIGLWKAVQATLETNAPKRRRSINIASNSLLTGLLYDQNDQRLSPVHSKKPNGRRYRYYISAALSKGEMDDGTALRLPAKQIEKLVVSRITDLLSDTARIMEVLGLKNITPHHVSSLEAYAAELTDHLTAEHSETQRVVLIDLVRRIQISQTEMTLTLRRNMLVPATEASQTQTNACGDPVITLKYPLQMRRRGIETKLIIGGQALGHPDSDLIKLVATARHWCEGLKSGVYPTTGSIAETENVHRGDISRTLMLAFLAPSIVRDIIDGKHPVDMTVDQLRRLSPNLPLDWTAQRAFLGMED</sequence>
<comment type="caution">
    <text evidence="3">The sequence shown here is derived from an EMBL/GenBank/DDBJ whole genome shotgun (WGS) entry which is preliminary data.</text>
</comment>
<dbReference type="PANTHER" id="PTHR30461">
    <property type="entry name" value="DNA-INVERTASE FROM LAMBDOID PROPHAGE"/>
    <property type="match status" value="1"/>
</dbReference>
<dbReference type="Proteomes" id="UP000634004">
    <property type="component" value="Unassembled WGS sequence"/>
</dbReference>
<keyword evidence="4" id="KW-1185">Reference proteome</keyword>
<dbReference type="GO" id="GO:0000150">
    <property type="term" value="F:DNA strand exchange activity"/>
    <property type="evidence" value="ECO:0007669"/>
    <property type="project" value="InterPro"/>
</dbReference>
<dbReference type="Pfam" id="PF00239">
    <property type="entry name" value="Resolvase"/>
    <property type="match status" value="1"/>
</dbReference>
<dbReference type="CDD" id="cd03768">
    <property type="entry name" value="SR_ResInv"/>
    <property type="match status" value="1"/>
</dbReference>
<dbReference type="InterPro" id="IPR011109">
    <property type="entry name" value="DNA_bind_recombinase_dom"/>
</dbReference>
<evidence type="ECO:0008006" key="5">
    <source>
        <dbReference type="Google" id="ProtNLM"/>
    </source>
</evidence>
<dbReference type="InterPro" id="IPR050639">
    <property type="entry name" value="SSR_resolvase"/>
</dbReference>
<name>A0A8J3CT71_9PROT</name>
<dbReference type="RefSeq" id="WP_189498283.1">
    <property type="nucleotide sequence ID" value="NZ_BMZH01000009.1"/>
</dbReference>
<protein>
    <recommendedName>
        <fullName evidence="5">Recombinase family protein</fullName>
    </recommendedName>
</protein>
<dbReference type="SMART" id="SM00857">
    <property type="entry name" value="Resolvase"/>
    <property type="match status" value="1"/>
</dbReference>
<dbReference type="PROSITE" id="PS51737">
    <property type="entry name" value="RECOMBINASE_DNA_BIND"/>
    <property type="match status" value="1"/>
</dbReference>
<dbReference type="Pfam" id="PF07508">
    <property type="entry name" value="Recombinase"/>
    <property type="match status" value="1"/>
</dbReference>
<reference evidence="3" key="1">
    <citation type="journal article" date="2014" name="Int. J. Syst. Evol. Microbiol.">
        <title>Complete genome sequence of Corynebacterium casei LMG S-19264T (=DSM 44701T), isolated from a smear-ripened cheese.</title>
        <authorList>
            <consortium name="US DOE Joint Genome Institute (JGI-PGF)"/>
            <person name="Walter F."/>
            <person name="Albersmeier A."/>
            <person name="Kalinowski J."/>
            <person name="Ruckert C."/>
        </authorList>
    </citation>
    <scope>NUCLEOTIDE SEQUENCE</scope>
    <source>
        <strain evidence="3">KCTC 32513</strain>
    </source>
</reference>
<reference evidence="3" key="2">
    <citation type="submission" date="2020-09" db="EMBL/GenBank/DDBJ databases">
        <authorList>
            <person name="Sun Q."/>
            <person name="Kim S."/>
        </authorList>
    </citation>
    <scope>NUCLEOTIDE SEQUENCE</scope>
    <source>
        <strain evidence="3">KCTC 32513</strain>
    </source>
</reference>
<proteinExistence type="predicted"/>